<dbReference type="Gene3D" id="1.20.1060.10">
    <property type="entry name" value="Taq DNA Polymerase, Chain T, domain 4"/>
    <property type="match status" value="1"/>
</dbReference>
<dbReference type="Pfam" id="PF02739">
    <property type="entry name" value="5_3_exonuc_N"/>
    <property type="match status" value="1"/>
</dbReference>
<evidence type="ECO:0000256" key="4">
    <source>
        <dbReference type="ARBA" id="ARBA00020311"/>
    </source>
</evidence>
<dbReference type="InterPro" id="IPR043502">
    <property type="entry name" value="DNA/RNA_pol_sf"/>
</dbReference>
<keyword evidence="22" id="KW-1185">Reference proteome</keyword>
<comment type="similarity">
    <text evidence="1 17">Belongs to the DNA polymerase type-A family.</text>
</comment>
<dbReference type="FunFam" id="1.10.150.20:FF:000002">
    <property type="entry name" value="DNA polymerase I"/>
    <property type="match status" value="1"/>
</dbReference>
<dbReference type="EC" id="2.7.7.7" evidence="3 16"/>
<keyword evidence="6 17" id="KW-0548">Nucleotidyltransferase</keyword>
<keyword evidence="9 17" id="KW-0227">DNA damage</keyword>
<evidence type="ECO:0000256" key="10">
    <source>
        <dbReference type="ARBA" id="ARBA00022801"/>
    </source>
</evidence>
<dbReference type="RefSeq" id="WP_142503853.1">
    <property type="nucleotide sequence ID" value="NZ_FXTI01000001.1"/>
</dbReference>
<comment type="catalytic activity">
    <reaction evidence="15 17">
        <text>DNA(n) + a 2'-deoxyribonucleoside 5'-triphosphate = DNA(n+1) + diphosphate</text>
        <dbReference type="Rhea" id="RHEA:22508"/>
        <dbReference type="Rhea" id="RHEA-COMP:17339"/>
        <dbReference type="Rhea" id="RHEA-COMP:17340"/>
        <dbReference type="ChEBI" id="CHEBI:33019"/>
        <dbReference type="ChEBI" id="CHEBI:61560"/>
        <dbReference type="ChEBI" id="CHEBI:173112"/>
        <dbReference type="EC" id="2.7.7.7"/>
    </reaction>
</comment>
<dbReference type="GO" id="GO:0003677">
    <property type="term" value="F:DNA binding"/>
    <property type="evidence" value="ECO:0007669"/>
    <property type="project" value="UniProtKB-UniRule"/>
</dbReference>
<dbReference type="InterPro" id="IPR020045">
    <property type="entry name" value="DNA_polI_H3TH"/>
</dbReference>
<evidence type="ECO:0000256" key="7">
    <source>
        <dbReference type="ARBA" id="ARBA00022705"/>
    </source>
</evidence>
<protein>
    <recommendedName>
        <fullName evidence="4 16">DNA polymerase I</fullName>
        <ecNumber evidence="3 16">2.7.7.7</ecNumber>
    </recommendedName>
</protein>
<dbReference type="Pfam" id="PF01367">
    <property type="entry name" value="5_3_exonuc"/>
    <property type="match status" value="1"/>
</dbReference>
<dbReference type="GO" id="GO:0003887">
    <property type="term" value="F:DNA-directed DNA polymerase activity"/>
    <property type="evidence" value="ECO:0007669"/>
    <property type="project" value="UniProtKB-UniRule"/>
</dbReference>
<sequence>MDKLVLIDGNSIAFRAFYALPLLQNNKGTYTNAVYGFAMMLMKVLEEEKPNHVLVAFDAGKITFRHRDYKEYKGKRDKTPGEFSEQIPLIKELLDAFGIRHFELESFEADDIIGTIAKEADRKGMPVTIVTGDKDLLQLVTEKVELLMTKKGVTDADRYDVEKVNEKYGLKPKQIIDLKGLMGDPSDNIPGIPGVGEKTALKLLHQFGSVEEVLAHIDDLPGKKLKERVAENRRDAILSKDLATIMCDVPLDFGLDDLIYQGFDADRIIPLLKKLEFKTLLERIQGDESETDQPEPEKISVERVESEDNGKWEDFLKQDRIALFVERNHENYHRADLLAIVLSDGKQQLFLNWETAKRWPAFQEWLQDSDRKKICYDVKATWIVFKRHHLESEGFMFDILLASYLINASESGHDLSDIVERKLGGGLPADDVVYGKGAKRRQLGEQELSEHLARKVNRIYQLCPVLEKELKEYDLDALFFDLELPLTHVLARMEWNGVKVDKDRLQALGKELQERLNGLTERIYDLAGTTFNINSPKQLGEILFDKLGLPVLKKTKTGYSTSADVLEKLAPQHEIVEEILRYRQVGKLISTYVEGLLKEVFDSTGKIHTRFHQAITTTGRLSSSDPNLQNIPVRLEEGRRLRQVFIPEKPGWQILSADYSQIELRVLAHLSGDHGLVEAFQKDMDIHTKTAMDVFGVSENEVNSLMRRQAKAVNFGIVYGISDYGLSQNLNISRKEAGEFINRYFESYPGVKVYMDETVKKAREDGYVTTMFHRRRHLPEIHSRNFNRRSFAERTAMNTPIQGTAADIIKQAMLRMDEALEKRNMSARLLLQVHDELIFEVPKEDSETLSDLVREVMEGAVTLSVPLKVDVSTGNTWYEAK</sequence>
<dbReference type="GO" id="GO:0008408">
    <property type="term" value="F:3'-5' exonuclease activity"/>
    <property type="evidence" value="ECO:0007669"/>
    <property type="project" value="InterPro"/>
</dbReference>
<dbReference type="FunFam" id="1.10.150.20:FF:000003">
    <property type="entry name" value="DNA polymerase I"/>
    <property type="match status" value="1"/>
</dbReference>
<dbReference type="InterPro" id="IPR002298">
    <property type="entry name" value="DNA_polymerase_A"/>
</dbReference>
<reference evidence="21 22" key="1">
    <citation type="submission" date="2017-05" db="EMBL/GenBank/DDBJ databases">
        <authorList>
            <person name="Varghese N."/>
            <person name="Submissions S."/>
        </authorList>
    </citation>
    <scope>NUCLEOTIDE SEQUENCE [LARGE SCALE GENOMIC DNA]</scope>
    <source>
        <strain evidence="21 22">DSM 45474</strain>
    </source>
</reference>
<dbReference type="PROSITE" id="PS00447">
    <property type="entry name" value="DNA_POLYMERASE_A"/>
    <property type="match status" value="1"/>
</dbReference>
<dbReference type="NCBIfam" id="NF004397">
    <property type="entry name" value="PRK05755.1"/>
    <property type="match status" value="1"/>
</dbReference>
<evidence type="ECO:0000256" key="14">
    <source>
        <dbReference type="ARBA" id="ARBA00023204"/>
    </source>
</evidence>
<dbReference type="CDD" id="cd06140">
    <property type="entry name" value="DNA_polA_I_Bacillus_like_exo"/>
    <property type="match status" value="1"/>
</dbReference>
<evidence type="ECO:0000313" key="21">
    <source>
        <dbReference type="EMBL" id="SMO34187.1"/>
    </source>
</evidence>
<dbReference type="SMART" id="SM00475">
    <property type="entry name" value="53EXOc"/>
    <property type="match status" value="1"/>
</dbReference>
<dbReference type="SMART" id="SM00482">
    <property type="entry name" value="POLAc"/>
    <property type="match status" value="1"/>
</dbReference>
<dbReference type="Gene3D" id="3.30.420.10">
    <property type="entry name" value="Ribonuclease H-like superfamily/Ribonuclease H"/>
    <property type="match status" value="1"/>
</dbReference>
<dbReference type="GO" id="GO:0006302">
    <property type="term" value="P:double-strand break repair"/>
    <property type="evidence" value="ECO:0007669"/>
    <property type="project" value="TreeGrafter"/>
</dbReference>
<evidence type="ECO:0000259" key="18">
    <source>
        <dbReference type="SMART" id="SM00474"/>
    </source>
</evidence>
<evidence type="ECO:0000256" key="9">
    <source>
        <dbReference type="ARBA" id="ARBA00022763"/>
    </source>
</evidence>
<keyword evidence="5 17" id="KW-0808">Transferase</keyword>
<dbReference type="SUPFAM" id="SSF88723">
    <property type="entry name" value="PIN domain-like"/>
    <property type="match status" value="1"/>
</dbReference>
<keyword evidence="11" id="KW-0269">Exonuclease</keyword>
<feature type="domain" description="5'-3' exonuclease" evidence="19">
    <location>
        <begin position="2"/>
        <end position="261"/>
    </location>
</feature>
<evidence type="ECO:0000256" key="15">
    <source>
        <dbReference type="ARBA" id="ARBA00049244"/>
    </source>
</evidence>
<evidence type="ECO:0000313" key="22">
    <source>
        <dbReference type="Proteomes" id="UP000315636"/>
    </source>
</evidence>
<dbReference type="InterPro" id="IPR012337">
    <property type="entry name" value="RNaseH-like_sf"/>
</dbReference>
<dbReference type="InterPro" id="IPR001098">
    <property type="entry name" value="DNA-dir_DNA_pol_A_palm_dom"/>
</dbReference>
<dbReference type="AlphaFoldDB" id="A0A521AH89"/>
<evidence type="ECO:0000256" key="6">
    <source>
        <dbReference type="ARBA" id="ARBA00022695"/>
    </source>
</evidence>
<dbReference type="InterPro" id="IPR036397">
    <property type="entry name" value="RNaseH_sf"/>
</dbReference>
<dbReference type="InterPro" id="IPR029060">
    <property type="entry name" value="PIN-like_dom_sf"/>
</dbReference>
<dbReference type="OrthoDB" id="9806424at2"/>
<dbReference type="SUPFAM" id="SSF53098">
    <property type="entry name" value="Ribonuclease H-like"/>
    <property type="match status" value="1"/>
</dbReference>
<evidence type="ECO:0000256" key="5">
    <source>
        <dbReference type="ARBA" id="ARBA00022679"/>
    </source>
</evidence>
<evidence type="ECO:0000256" key="13">
    <source>
        <dbReference type="ARBA" id="ARBA00023125"/>
    </source>
</evidence>
<dbReference type="GO" id="GO:0008409">
    <property type="term" value="F:5'-3' exonuclease activity"/>
    <property type="evidence" value="ECO:0007669"/>
    <property type="project" value="InterPro"/>
</dbReference>
<evidence type="ECO:0000259" key="20">
    <source>
        <dbReference type="SMART" id="SM00482"/>
    </source>
</evidence>
<dbReference type="InterPro" id="IPR018320">
    <property type="entry name" value="DNA_polymerase_1"/>
</dbReference>
<dbReference type="InterPro" id="IPR002562">
    <property type="entry name" value="3'-5'_exonuclease_dom"/>
</dbReference>
<dbReference type="CDD" id="cd09898">
    <property type="entry name" value="H3TH_53EXO"/>
    <property type="match status" value="1"/>
</dbReference>
<dbReference type="NCBIfam" id="TIGR00593">
    <property type="entry name" value="pola"/>
    <property type="match status" value="1"/>
</dbReference>
<dbReference type="CDD" id="cd08637">
    <property type="entry name" value="DNA_pol_A_pol_I_C"/>
    <property type="match status" value="1"/>
</dbReference>
<dbReference type="FunFam" id="3.40.50.1010:FF:000001">
    <property type="entry name" value="DNA polymerase I"/>
    <property type="match status" value="1"/>
</dbReference>
<dbReference type="Pfam" id="PF00476">
    <property type="entry name" value="DNA_pol_A"/>
    <property type="match status" value="1"/>
</dbReference>
<evidence type="ECO:0000256" key="17">
    <source>
        <dbReference type="RuleBase" id="RU004460"/>
    </source>
</evidence>
<dbReference type="Gene3D" id="3.30.70.370">
    <property type="match status" value="1"/>
</dbReference>
<dbReference type="Gene3D" id="1.10.150.20">
    <property type="entry name" value="5' to 3' exonuclease, C-terminal subdomain"/>
    <property type="match status" value="2"/>
</dbReference>
<dbReference type="PANTHER" id="PTHR10133">
    <property type="entry name" value="DNA POLYMERASE I"/>
    <property type="match status" value="1"/>
</dbReference>
<dbReference type="SUPFAM" id="SSF56672">
    <property type="entry name" value="DNA/RNA polymerases"/>
    <property type="match status" value="1"/>
</dbReference>
<feature type="domain" description="3'-5' exonuclease" evidence="18">
    <location>
        <begin position="303"/>
        <end position="471"/>
    </location>
</feature>
<dbReference type="PANTHER" id="PTHR10133:SF27">
    <property type="entry name" value="DNA POLYMERASE NU"/>
    <property type="match status" value="1"/>
</dbReference>
<keyword evidence="10" id="KW-0378">Hydrolase</keyword>
<proteinExistence type="inferred from homology"/>
<evidence type="ECO:0000256" key="8">
    <source>
        <dbReference type="ARBA" id="ARBA00022722"/>
    </source>
</evidence>
<dbReference type="SMART" id="SM00474">
    <property type="entry name" value="35EXOc"/>
    <property type="match status" value="1"/>
</dbReference>
<dbReference type="InterPro" id="IPR019760">
    <property type="entry name" value="DNA-dir_DNA_pol_A_CS"/>
</dbReference>
<dbReference type="Proteomes" id="UP000315636">
    <property type="component" value="Unassembled WGS sequence"/>
</dbReference>
<evidence type="ECO:0000256" key="12">
    <source>
        <dbReference type="ARBA" id="ARBA00022932"/>
    </source>
</evidence>
<dbReference type="InterPro" id="IPR002421">
    <property type="entry name" value="5-3_exonuclease"/>
</dbReference>
<evidence type="ECO:0000256" key="3">
    <source>
        <dbReference type="ARBA" id="ARBA00012417"/>
    </source>
</evidence>
<dbReference type="FunFam" id="1.20.1060.10:FF:000001">
    <property type="entry name" value="DNA polymerase I"/>
    <property type="match status" value="1"/>
</dbReference>
<dbReference type="EMBL" id="FXTI01000001">
    <property type="protein sequence ID" value="SMO34187.1"/>
    <property type="molecule type" value="Genomic_DNA"/>
</dbReference>
<dbReference type="PRINTS" id="PR00868">
    <property type="entry name" value="DNAPOLI"/>
</dbReference>
<name>A0A521AH89_9BACL</name>
<keyword evidence="14 17" id="KW-0234">DNA repair</keyword>
<dbReference type="SUPFAM" id="SSF47807">
    <property type="entry name" value="5' to 3' exonuclease, C-terminal subdomain"/>
    <property type="match status" value="1"/>
</dbReference>
<accession>A0A521AH89</accession>
<dbReference type="CDD" id="cd09859">
    <property type="entry name" value="PIN_53EXO"/>
    <property type="match status" value="1"/>
</dbReference>
<keyword evidence="13 17" id="KW-0238">DNA-binding</keyword>
<keyword evidence="8" id="KW-0540">Nuclease</keyword>
<dbReference type="InterPro" id="IPR008918">
    <property type="entry name" value="HhH2"/>
</dbReference>
<keyword evidence="7 17" id="KW-0235">DNA replication</keyword>
<feature type="domain" description="DNA-directed DNA polymerase family A palm" evidence="20">
    <location>
        <begin position="638"/>
        <end position="845"/>
    </location>
</feature>
<dbReference type="InterPro" id="IPR054690">
    <property type="entry name" value="DNA_polI_exonuclease"/>
</dbReference>
<dbReference type="InterPro" id="IPR036279">
    <property type="entry name" value="5-3_exonuclease_C_sf"/>
</dbReference>
<evidence type="ECO:0000259" key="19">
    <source>
        <dbReference type="SMART" id="SM00475"/>
    </source>
</evidence>
<gene>
    <name evidence="17" type="primary">polA</name>
    <name evidence="21" type="ORF">SAMN06264849_101140</name>
</gene>
<comment type="subunit">
    <text evidence="2 17">Single-chain monomer with multiple functions.</text>
</comment>
<dbReference type="SMART" id="SM00279">
    <property type="entry name" value="HhH2"/>
    <property type="match status" value="1"/>
</dbReference>
<evidence type="ECO:0000256" key="2">
    <source>
        <dbReference type="ARBA" id="ARBA00011541"/>
    </source>
</evidence>
<organism evidence="21 22">
    <name type="scientific">Melghirimyces algeriensis</name>
    <dbReference type="NCBI Taxonomy" id="910412"/>
    <lineage>
        <taxon>Bacteria</taxon>
        <taxon>Bacillati</taxon>
        <taxon>Bacillota</taxon>
        <taxon>Bacilli</taxon>
        <taxon>Bacillales</taxon>
        <taxon>Thermoactinomycetaceae</taxon>
        <taxon>Melghirimyces</taxon>
    </lineage>
</organism>
<evidence type="ECO:0000256" key="1">
    <source>
        <dbReference type="ARBA" id="ARBA00007705"/>
    </source>
</evidence>
<dbReference type="Pfam" id="PF22619">
    <property type="entry name" value="DNA_polI_exo1"/>
    <property type="match status" value="1"/>
</dbReference>
<evidence type="ECO:0000256" key="16">
    <source>
        <dbReference type="NCBIfam" id="TIGR00593"/>
    </source>
</evidence>
<dbReference type="GO" id="GO:0006261">
    <property type="term" value="P:DNA-templated DNA replication"/>
    <property type="evidence" value="ECO:0007669"/>
    <property type="project" value="UniProtKB-UniRule"/>
</dbReference>
<keyword evidence="12 17" id="KW-0239">DNA-directed DNA polymerase</keyword>
<dbReference type="InterPro" id="IPR020046">
    <property type="entry name" value="5-3_exonucl_a-hlix_arch_N"/>
</dbReference>
<dbReference type="Gene3D" id="3.40.50.1010">
    <property type="entry name" value="5'-nuclease"/>
    <property type="match status" value="1"/>
</dbReference>
<evidence type="ECO:0000256" key="11">
    <source>
        <dbReference type="ARBA" id="ARBA00022839"/>
    </source>
</evidence>